<keyword evidence="1" id="KW-0040">ANK repeat</keyword>
<keyword evidence="3" id="KW-1185">Reference proteome</keyword>
<organism evidence="2 3">
    <name type="scientific">Sulfurimonas gotlandica (strain DSM 19862 / JCM 16533 / GD1)</name>
    <dbReference type="NCBI Taxonomy" id="929558"/>
    <lineage>
        <taxon>Bacteria</taxon>
        <taxon>Pseudomonadati</taxon>
        <taxon>Campylobacterota</taxon>
        <taxon>Epsilonproteobacteria</taxon>
        <taxon>Campylobacterales</taxon>
        <taxon>Sulfurimonadaceae</taxon>
        <taxon>Sulfurimonas</taxon>
    </lineage>
</organism>
<dbReference type="OrthoDB" id="5365108at2"/>
<evidence type="ECO:0000313" key="2">
    <source>
        <dbReference type="EMBL" id="EHP30999.1"/>
    </source>
</evidence>
<dbReference type="InterPro" id="IPR002110">
    <property type="entry name" value="Ankyrin_rpt"/>
</dbReference>
<dbReference type="InterPro" id="IPR036770">
    <property type="entry name" value="Ankyrin_rpt-contain_sf"/>
</dbReference>
<accession>H1FZJ2</accession>
<dbReference type="GO" id="GO:0006357">
    <property type="term" value="P:regulation of transcription by RNA polymerase II"/>
    <property type="evidence" value="ECO:0007669"/>
    <property type="project" value="TreeGrafter"/>
</dbReference>
<dbReference type="PANTHER" id="PTHR24164:SF4">
    <property type="entry name" value="RELA-ASSOCIATED INHIBITOR"/>
    <property type="match status" value="1"/>
</dbReference>
<evidence type="ECO:0000256" key="1">
    <source>
        <dbReference type="PROSITE-ProRule" id="PRU00023"/>
    </source>
</evidence>
<gene>
    <name evidence="2" type="ORF">SMGD1_2476</name>
</gene>
<accession>B6BNC9</accession>
<evidence type="ECO:0000313" key="3">
    <source>
        <dbReference type="Proteomes" id="UP000006431"/>
    </source>
</evidence>
<dbReference type="SUPFAM" id="SSF48403">
    <property type="entry name" value="Ankyrin repeat"/>
    <property type="match status" value="1"/>
</dbReference>
<dbReference type="STRING" id="929558.SMGD1_2476"/>
<dbReference type="InterPro" id="IPR028320">
    <property type="entry name" value="iASPP"/>
</dbReference>
<dbReference type="PATRIC" id="fig|929558.5.peg.2466"/>
<dbReference type="PANTHER" id="PTHR24164">
    <property type="entry name" value="RELA-ASSOCIATED INHIBITOR"/>
    <property type="match status" value="1"/>
</dbReference>
<dbReference type="SMART" id="SM00248">
    <property type="entry name" value="ANK"/>
    <property type="match status" value="2"/>
</dbReference>
<sequence>MQDTNTFEMFEKIVYDNDLELFKSEVQKLDDINIQNKYGWTLLHVSIRRDRAAMVDFLLDNGADINKVDGVGWTPLMEAIMDDMPNLCRVLVDRGADKSIANARGVTAPMLAQKFGRVDMYDALS</sequence>
<protein>
    <submittedName>
        <fullName evidence="2">Protein containing ankyrin repeat</fullName>
    </submittedName>
</protein>
<feature type="repeat" description="ANK" evidence="1">
    <location>
        <begin position="38"/>
        <end position="70"/>
    </location>
</feature>
<dbReference type="PROSITE" id="PS50088">
    <property type="entry name" value="ANK_REPEAT"/>
    <property type="match status" value="2"/>
</dbReference>
<name>B6BNC9_SULGG</name>
<reference evidence="2 3" key="1">
    <citation type="journal article" date="2012" name="Proc. Natl. Acad. Sci. U.S.A.">
        <title>Genome and physiology of a model Epsilonproteobacterium responsible for sulfide detoxification in marine oxygen depletion zones.</title>
        <authorList>
            <person name="Grote J."/>
            <person name="Schott T."/>
            <person name="Bruckner C.G."/>
            <person name="Glockner F.O."/>
            <person name="Jost G."/>
            <person name="Teeling H."/>
            <person name="Labrenz M."/>
            <person name="Jurgens K."/>
        </authorList>
    </citation>
    <scope>NUCLEOTIDE SEQUENCE [LARGE SCALE GENOMIC DNA]</scope>
    <source>
        <strain evidence="2 3">GD1</strain>
    </source>
</reference>
<dbReference type="AlphaFoldDB" id="B6BNC9"/>
<dbReference type="Proteomes" id="UP000006431">
    <property type="component" value="Unassembled WGS sequence"/>
</dbReference>
<dbReference type="HOGENOM" id="CLU_1991533_0_0_7"/>
<dbReference type="Pfam" id="PF12796">
    <property type="entry name" value="Ank_2"/>
    <property type="match status" value="1"/>
</dbReference>
<feature type="repeat" description="ANK" evidence="1">
    <location>
        <begin position="71"/>
        <end position="103"/>
    </location>
</feature>
<dbReference type="eggNOG" id="COG0666">
    <property type="taxonomic scope" value="Bacteria"/>
</dbReference>
<dbReference type="Gene3D" id="1.25.40.20">
    <property type="entry name" value="Ankyrin repeat-containing domain"/>
    <property type="match status" value="2"/>
</dbReference>
<dbReference type="PROSITE" id="PS50297">
    <property type="entry name" value="ANK_REP_REGION"/>
    <property type="match status" value="1"/>
</dbReference>
<proteinExistence type="predicted"/>
<comment type="caution">
    <text evidence="2">The sequence shown here is derived from an EMBL/GenBank/DDBJ whole genome shotgun (WGS) entry which is preliminary data.</text>
</comment>
<dbReference type="EMBL" id="AFRZ01000001">
    <property type="protein sequence ID" value="EHP30999.1"/>
    <property type="molecule type" value="Genomic_DNA"/>
</dbReference>
<dbReference type="RefSeq" id="WP_008339759.1">
    <property type="nucleotide sequence ID" value="NZ_AFRZ01000001.1"/>
</dbReference>